<dbReference type="InterPro" id="IPR015068">
    <property type="entry name" value="DUF1877"/>
</dbReference>
<dbReference type="Gene3D" id="3.40.1760.10">
    <property type="entry name" value="YfbM-like super family"/>
    <property type="match status" value="1"/>
</dbReference>
<dbReference type="RefSeq" id="WP_145199858.1">
    <property type="nucleotide sequence ID" value="NZ_CP036434.1"/>
</dbReference>
<dbReference type="AlphaFoldDB" id="A0A518EV65"/>
<proteinExistence type="predicted"/>
<gene>
    <name evidence="2" type="ORF">Poly30_35250</name>
</gene>
<feature type="region of interest" description="Disordered" evidence="1">
    <location>
        <begin position="1"/>
        <end position="23"/>
    </location>
</feature>
<dbReference type="InterPro" id="IPR035944">
    <property type="entry name" value="YfbM-like_sf"/>
</dbReference>
<evidence type="ECO:0000256" key="1">
    <source>
        <dbReference type="SAM" id="MobiDB-lite"/>
    </source>
</evidence>
<dbReference type="Proteomes" id="UP000320390">
    <property type="component" value="Chromosome"/>
</dbReference>
<evidence type="ECO:0000313" key="3">
    <source>
        <dbReference type="Proteomes" id="UP000320390"/>
    </source>
</evidence>
<accession>A0A518EV65</accession>
<name>A0A518EV65_9BACT</name>
<sequence length="259" mass="28802">MTPAPIDFDIHSIPARPAKGDRAAEPEHLHLDVRYLALAPADAVEQISDMDRFRRLFEDGGVDPELVAMTGSFVSPADGRALMRGWPDSDWMPLAEFVEEMVGSFETPQTWLLDLDRRFDRLASSMRRAARRAGAARGDQAAGEETTRQLVQISIYGDKQLSFTTPKGVQVARGCQGFEQRITDAETCRSVADFLANLSPDAVARGADLAKMVEEGVYKAHMNFDPEDLRSSVVKDYHALRAFYREVVARGRSVLVTRD</sequence>
<evidence type="ECO:0000313" key="2">
    <source>
        <dbReference type="EMBL" id="QDV07989.1"/>
    </source>
</evidence>
<evidence type="ECO:0008006" key="4">
    <source>
        <dbReference type="Google" id="ProtNLM"/>
    </source>
</evidence>
<dbReference type="Pfam" id="PF08974">
    <property type="entry name" value="DUF1877"/>
    <property type="match status" value="1"/>
</dbReference>
<organism evidence="2 3">
    <name type="scientific">Saltatorellus ferox</name>
    <dbReference type="NCBI Taxonomy" id="2528018"/>
    <lineage>
        <taxon>Bacteria</taxon>
        <taxon>Pseudomonadati</taxon>
        <taxon>Planctomycetota</taxon>
        <taxon>Planctomycetia</taxon>
        <taxon>Planctomycetia incertae sedis</taxon>
        <taxon>Saltatorellus</taxon>
    </lineage>
</organism>
<protein>
    <recommendedName>
        <fullName evidence="4">DUF1877 domain-containing protein</fullName>
    </recommendedName>
</protein>
<dbReference type="SUPFAM" id="SSF111069">
    <property type="entry name" value="Hypothetical protein yfbM"/>
    <property type="match status" value="1"/>
</dbReference>
<dbReference type="EMBL" id="CP036434">
    <property type="protein sequence ID" value="QDV07989.1"/>
    <property type="molecule type" value="Genomic_DNA"/>
</dbReference>
<reference evidence="2 3" key="1">
    <citation type="submission" date="2019-02" db="EMBL/GenBank/DDBJ databases">
        <title>Deep-cultivation of Planctomycetes and their phenomic and genomic characterization uncovers novel biology.</title>
        <authorList>
            <person name="Wiegand S."/>
            <person name="Jogler M."/>
            <person name="Boedeker C."/>
            <person name="Pinto D."/>
            <person name="Vollmers J."/>
            <person name="Rivas-Marin E."/>
            <person name="Kohn T."/>
            <person name="Peeters S.H."/>
            <person name="Heuer A."/>
            <person name="Rast P."/>
            <person name="Oberbeckmann S."/>
            <person name="Bunk B."/>
            <person name="Jeske O."/>
            <person name="Meyerdierks A."/>
            <person name="Storesund J.E."/>
            <person name="Kallscheuer N."/>
            <person name="Luecker S."/>
            <person name="Lage O.M."/>
            <person name="Pohl T."/>
            <person name="Merkel B.J."/>
            <person name="Hornburger P."/>
            <person name="Mueller R.-W."/>
            <person name="Bruemmer F."/>
            <person name="Labrenz M."/>
            <person name="Spormann A.M."/>
            <person name="Op den Camp H."/>
            <person name="Overmann J."/>
            <person name="Amann R."/>
            <person name="Jetten M.S.M."/>
            <person name="Mascher T."/>
            <person name="Medema M.H."/>
            <person name="Devos D.P."/>
            <person name="Kaster A.-K."/>
            <person name="Ovreas L."/>
            <person name="Rohde M."/>
            <person name="Galperin M.Y."/>
            <person name="Jogler C."/>
        </authorList>
    </citation>
    <scope>NUCLEOTIDE SEQUENCE [LARGE SCALE GENOMIC DNA]</scope>
    <source>
        <strain evidence="2 3">Poly30</strain>
    </source>
</reference>
<keyword evidence="3" id="KW-1185">Reference proteome</keyword>